<accession>A0A4Y2VQ15</accession>
<proteinExistence type="predicted"/>
<dbReference type="AlphaFoldDB" id="A0A4Y2VQ15"/>
<evidence type="ECO:0000313" key="2">
    <source>
        <dbReference type="Proteomes" id="UP000499080"/>
    </source>
</evidence>
<reference evidence="1 2" key="1">
    <citation type="journal article" date="2019" name="Sci. Rep.">
        <title>Orb-weaving spider Araneus ventricosus genome elucidates the spidroin gene catalogue.</title>
        <authorList>
            <person name="Kono N."/>
            <person name="Nakamura H."/>
            <person name="Ohtoshi R."/>
            <person name="Moran D.A.P."/>
            <person name="Shinohara A."/>
            <person name="Yoshida Y."/>
            <person name="Fujiwara M."/>
            <person name="Mori M."/>
            <person name="Tomita M."/>
            <person name="Arakawa K."/>
        </authorList>
    </citation>
    <scope>NUCLEOTIDE SEQUENCE [LARGE SCALE GENOMIC DNA]</scope>
</reference>
<dbReference type="Proteomes" id="UP000499080">
    <property type="component" value="Unassembled WGS sequence"/>
</dbReference>
<organism evidence="1 2">
    <name type="scientific">Araneus ventricosus</name>
    <name type="common">Orbweaver spider</name>
    <name type="synonym">Epeira ventricosa</name>
    <dbReference type="NCBI Taxonomy" id="182803"/>
    <lineage>
        <taxon>Eukaryota</taxon>
        <taxon>Metazoa</taxon>
        <taxon>Ecdysozoa</taxon>
        <taxon>Arthropoda</taxon>
        <taxon>Chelicerata</taxon>
        <taxon>Arachnida</taxon>
        <taxon>Araneae</taxon>
        <taxon>Araneomorphae</taxon>
        <taxon>Entelegynae</taxon>
        <taxon>Araneoidea</taxon>
        <taxon>Araneidae</taxon>
        <taxon>Araneus</taxon>
    </lineage>
</organism>
<evidence type="ECO:0000313" key="1">
    <source>
        <dbReference type="EMBL" id="GBO25837.1"/>
    </source>
</evidence>
<name>A0A4Y2VQ15_ARAVE</name>
<keyword evidence="2" id="KW-1185">Reference proteome</keyword>
<protein>
    <submittedName>
        <fullName evidence="1">Uncharacterized protein</fullName>
    </submittedName>
</protein>
<sequence length="105" mass="11718">MRGEQCVASNVAKTLAGGVEKAGDACRWGVGREMSQSPEVVAFYRRLWGSRDRYEPITTSGKKIFFSLGTVPSYTFQYITIHLDHVTRNNQSEKVSIPHHTLGTT</sequence>
<dbReference type="EMBL" id="BGPR01048823">
    <property type="protein sequence ID" value="GBO25837.1"/>
    <property type="molecule type" value="Genomic_DNA"/>
</dbReference>
<gene>
    <name evidence="1" type="ORF">AVEN_65615_1</name>
</gene>
<comment type="caution">
    <text evidence="1">The sequence shown here is derived from an EMBL/GenBank/DDBJ whole genome shotgun (WGS) entry which is preliminary data.</text>
</comment>